<dbReference type="EMBL" id="BGPR01000617">
    <property type="protein sequence ID" value="GBM28701.1"/>
    <property type="molecule type" value="Genomic_DNA"/>
</dbReference>
<proteinExistence type="predicted"/>
<reference evidence="1 2" key="1">
    <citation type="journal article" date="2019" name="Sci. Rep.">
        <title>Orb-weaving spider Araneus ventricosus genome elucidates the spidroin gene catalogue.</title>
        <authorList>
            <person name="Kono N."/>
            <person name="Nakamura H."/>
            <person name="Ohtoshi R."/>
            <person name="Moran D.A.P."/>
            <person name="Shinohara A."/>
            <person name="Yoshida Y."/>
            <person name="Fujiwara M."/>
            <person name="Mori M."/>
            <person name="Tomita M."/>
            <person name="Arakawa K."/>
        </authorList>
    </citation>
    <scope>NUCLEOTIDE SEQUENCE [LARGE SCALE GENOMIC DNA]</scope>
</reference>
<dbReference type="PANTHER" id="PTHR47331">
    <property type="entry name" value="PHD-TYPE DOMAIN-CONTAINING PROTEIN"/>
    <property type="match status" value="1"/>
</dbReference>
<protein>
    <recommendedName>
        <fullName evidence="3">DUF5641 domain-containing protein</fullName>
    </recommendedName>
</protein>
<gene>
    <name evidence="1" type="ORF">AVEN_116712_1</name>
</gene>
<dbReference type="InterPro" id="IPR036397">
    <property type="entry name" value="RNaseH_sf"/>
</dbReference>
<evidence type="ECO:0000313" key="1">
    <source>
        <dbReference type="EMBL" id="GBM28701.1"/>
    </source>
</evidence>
<dbReference type="InterPro" id="IPR012337">
    <property type="entry name" value="RNaseH-like_sf"/>
</dbReference>
<keyword evidence="2" id="KW-1185">Reference proteome</keyword>
<dbReference type="Gene3D" id="3.30.420.10">
    <property type="entry name" value="Ribonuclease H-like superfamily/Ribonuclease H"/>
    <property type="match status" value="1"/>
</dbReference>
<dbReference type="OrthoDB" id="8061911at2759"/>
<evidence type="ECO:0000313" key="2">
    <source>
        <dbReference type="Proteomes" id="UP000499080"/>
    </source>
</evidence>
<dbReference type="AlphaFoldDB" id="A0A4Y2EIS5"/>
<evidence type="ECO:0008006" key="3">
    <source>
        <dbReference type="Google" id="ProtNLM"/>
    </source>
</evidence>
<dbReference type="GO" id="GO:0003676">
    <property type="term" value="F:nucleic acid binding"/>
    <property type="evidence" value="ECO:0007669"/>
    <property type="project" value="InterPro"/>
</dbReference>
<comment type="caution">
    <text evidence="1">The sequence shown here is derived from an EMBL/GenBank/DDBJ whole genome shotgun (WGS) entry which is preliminary data.</text>
</comment>
<sequence length="211" mass="24202">MTLQQLLDNSLWRNGPQFLQQVTLELSDTNDIPTDGDCLHELKRESDKTRALSLDSTLFDSLLSISNNYSKLIQVHDDCLSNIISEEGIKWEFLPPRAPYFGGLWEAGVKSFKFHFKHVVGVSKLTFEEFYAILHHLEGILNSRPLTPLSRDMDDLEVLAPGHFLIGSPITAIAEPNLTYVENNLLNLWQKTSKMIQIIWKRWQSNYLSTL</sequence>
<accession>A0A4Y2EIS5</accession>
<dbReference type="Proteomes" id="UP000499080">
    <property type="component" value="Unassembled WGS sequence"/>
</dbReference>
<organism evidence="1 2">
    <name type="scientific">Araneus ventricosus</name>
    <name type="common">Orbweaver spider</name>
    <name type="synonym">Epeira ventricosa</name>
    <dbReference type="NCBI Taxonomy" id="182803"/>
    <lineage>
        <taxon>Eukaryota</taxon>
        <taxon>Metazoa</taxon>
        <taxon>Ecdysozoa</taxon>
        <taxon>Arthropoda</taxon>
        <taxon>Chelicerata</taxon>
        <taxon>Arachnida</taxon>
        <taxon>Araneae</taxon>
        <taxon>Araneomorphae</taxon>
        <taxon>Entelegynae</taxon>
        <taxon>Araneoidea</taxon>
        <taxon>Araneidae</taxon>
        <taxon>Araneus</taxon>
    </lineage>
</organism>
<dbReference type="SUPFAM" id="SSF53098">
    <property type="entry name" value="Ribonuclease H-like"/>
    <property type="match status" value="1"/>
</dbReference>
<name>A0A4Y2EIS5_ARAVE</name>